<dbReference type="AlphaFoldDB" id="A0A1I4D0Y9"/>
<protein>
    <submittedName>
        <fullName evidence="2">Uncharacterized protein</fullName>
    </submittedName>
</protein>
<keyword evidence="1" id="KW-0812">Transmembrane</keyword>
<feature type="transmembrane region" description="Helical" evidence="1">
    <location>
        <begin position="42"/>
        <end position="68"/>
    </location>
</feature>
<accession>A0A1I4D0Y9</accession>
<dbReference type="OrthoDB" id="9854439at2"/>
<gene>
    <name evidence="2" type="ORF">SAMN05444581_13112</name>
</gene>
<dbReference type="Proteomes" id="UP000198755">
    <property type="component" value="Unassembled WGS sequence"/>
</dbReference>
<reference evidence="2 3" key="1">
    <citation type="submission" date="2016-10" db="EMBL/GenBank/DDBJ databases">
        <authorList>
            <person name="de Groot N.N."/>
        </authorList>
    </citation>
    <scope>NUCLEOTIDE SEQUENCE [LARGE SCALE GENOMIC DNA]</scope>
    <source>
        <strain evidence="2 3">NE2</strain>
    </source>
</reference>
<sequence length="236" mass="24519">MVYRLLKVLGFDVSAKIDAVVAGLELRAEEISDHLKQAVQEAAVIGALSASAAITGAMALGVGLIALYRGTAEAAGAYVGLEVDGAVLVVVTVLLALAAIIKRKSLSRNKIKKSRYAGEAQHTALERRIITHESVVESGANATHPLAAPSAATPAVGSTSDINAVEPLAFFLSKVIQEPSGDNPFVDEIMGNLRATAKGTPGEAIDRAANVIRHGDRKELALILTGAAVIGWLLTR</sequence>
<evidence type="ECO:0000256" key="1">
    <source>
        <dbReference type="SAM" id="Phobius"/>
    </source>
</evidence>
<keyword evidence="1" id="KW-1133">Transmembrane helix</keyword>
<keyword evidence="1" id="KW-0472">Membrane</keyword>
<dbReference type="EMBL" id="FOSN01000031">
    <property type="protein sequence ID" value="SFK85856.1"/>
    <property type="molecule type" value="Genomic_DNA"/>
</dbReference>
<evidence type="ECO:0000313" key="2">
    <source>
        <dbReference type="EMBL" id="SFK85856.1"/>
    </source>
</evidence>
<dbReference type="RefSeq" id="WP_091686504.1">
    <property type="nucleotide sequence ID" value="NZ_FOSN01000031.1"/>
</dbReference>
<keyword evidence="3" id="KW-1185">Reference proteome</keyword>
<feature type="transmembrane region" description="Helical" evidence="1">
    <location>
        <begin position="74"/>
        <end position="101"/>
    </location>
</feature>
<name>A0A1I4D0Y9_9HYPH</name>
<evidence type="ECO:0000313" key="3">
    <source>
        <dbReference type="Proteomes" id="UP000198755"/>
    </source>
</evidence>
<proteinExistence type="predicted"/>
<organism evidence="2 3">
    <name type="scientific">Methylocapsa palsarum</name>
    <dbReference type="NCBI Taxonomy" id="1612308"/>
    <lineage>
        <taxon>Bacteria</taxon>
        <taxon>Pseudomonadati</taxon>
        <taxon>Pseudomonadota</taxon>
        <taxon>Alphaproteobacteria</taxon>
        <taxon>Hyphomicrobiales</taxon>
        <taxon>Beijerinckiaceae</taxon>
        <taxon>Methylocapsa</taxon>
    </lineage>
</organism>